<dbReference type="KEGG" id="pic:PICST_85023"/>
<evidence type="ECO:0000256" key="6">
    <source>
        <dbReference type="RuleBase" id="RU367022"/>
    </source>
</evidence>
<dbReference type="OMA" id="ENATVCC"/>
<keyword evidence="6" id="KW-0186">Copper</keyword>
<dbReference type="InParanoid" id="A3LZM5"/>
<evidence type="ECO:0000256" key="5">
    <source>
        <dbReference type="ARBA" id="ARBA00023136"/>
    </source>
</evidence>
<dbReference type="STRING" id="322104.A3LZM5"/>
<dbReference type="GO" id="GO:0015677">
    <property type="term" value="P:copper ion import"/>
    <property type="evidence" value="ECO:0007669"/>
    <property type="project" value="EnsemblFungi"/>
</dbReference>
<dbReference type="AlphaFoldDB" id="A3LZM5"/>
<dbReference type="Pfam" id="PF04145">
    <property type="entry name" value="Ctr"/>
    <property type="match status" value="1"/>
</dbReference>
<evidence type="ECO:0000256" key="2">
    <source>
        <dbReference type="ARBA" id="ARBA00006921"/>
    </source>
</evidence>
<sequence>MGGGSGCKISMLWNWYTIDSCFIARSWHVKSKGGFAGSCIGVFFLVVAAQWLHRFCRELDKSFVRKHLANKLASENFSSEDELERSKIGESAFCFLRCFTPVGYGDITADFFEHAVRTFLYTVEWGLSYIIMLLFMYYNGYIIISCILGALVGKFIFSYKEPLTVDDAEDRKCCR</sequence>
<dbReference type="PANTHER" id="PTHR12483">
    <property type="entry name" value="SOLUTE CARRIER FAMILY 31 COPPER TRANSPORTERS"/>
    <property type="match status" value="1"/>
</dbReference>
<dbReference type="OrthoDB" id="161814at2759"/>
<name>A3LZM5_PICST</name>
<keyword evidence="4 6" id="KW-1133">Transmembrane helix</keyword>
<keyword evidence="6" id="KW-0406">Ion transport</keyword>
<keyword evidence="6" id="KW-0813">Transport</keyword>
<comment type="subcellular location">
    <subcellularLocation>
        <location evidence="1 6">Membrane</location>
        <topology evidence="1 6">Multi-pass membrane protein</topology>
    </subcellularLocation>
</comment>
<keyword evidence="5 6" id="KW-0472">Membrane</keyword>
<organism evidence="7 8">
    <name type="scientific">Scheffersomyces stipitis (strain ATCC 58785 / CBS 6054 / NBRC 10063 / NRRL Y-11545)</name>
    <name type="common">Yeast</name>
    <name type="synonym">Pichia stipitis</name>
    <dbReference type="NCBI Taxonomy" id="322104"/>
    <lineage>
        <taxon>Eukaryota</taxon>
        <taxon>Fungi</taxon>
        <taxon>Dikarya</taxon>
        <taxon>Ascomycota</taxon>
        <taxon>Saccharomycotina</taxon>
        <taxon>Pichiomycetes</taxon>
        <taxon>Debaryomycetaceae</taxon>
        <taxon>Scheffersomyces</taxon>
    </lineage>
</organism>
<accession>A3LZM5</accession>
<gene>
    <name evidence="7" type="primary">CTR3</name>
    <name evidence="7" type="ORF">PICST_85023</name>
</gene>
<dbReference type="RefSeq" id="XP_001386396.2">
    <property type="nucleotide sequence ID" value="XM_001386359.1"/>
</dbReference>
<dbReference type="EMBL" id="CP000501">
    <property type="protein sequence ID" value="ABN68367.2"/>
    <property type="molecule type" value="Genomic_DNA"/>
</dbReference>
<dbReference type="eggNOG" id="KOG3386">
    <property type="taxonomic scope" value="Eukaryota"/>
</dbReference>
<dbReference type="Proteomes" id="UP000002258">
    <property type="component" value="Chromosome 7"/>
</dbReference>
<evidence type="ECO:0000256" key="3">
    <source>
        <dbReference type="ARBA" id="ARBA00022692"/>
    </source>
</evidence>
<dbReference type="GO" id="GO:0005375">
    <property type="term" value="F:copper ion transmembrane transporter activity"/>
    <property type="evidence" value="ECO:0007669"/>
    <property type="project" value="UniProtKB-UniRule"/>
</dbReference>
<keyword evidence="6" id="KW-0187">Copper transport</keyword>
<dbReference type="HOGENOM" id="CLU_079690_0_2_1"/>
<protein>
    <recommendedName>
        <fullName evidence="6">Copper transport protein</fullName>
    </recommendedName>
</protein>
<keyword evidence="3 6" id="KW-0812">Transmembrane</keyword>
<evidence type="ECO:0000256" key="4">
    <source>
        <dbReference type="ARBA" id="ARBA00022989"/>
    </source>
</evidence>
<reference evidence="7 8" key="1">
    <citation type="journal article" date="2007" name="Nat. Biotechnol.">
        <title>Genome sequence of the lignocellulose-bioconverting and xylose-fermenting yeast Pichia stipitis.</title>
        <authorList>
            <person name="Jeffries T.W."/>
            <person name="Grigoriev I.V."/>
            <person name="Grimwood J."/>
            <person name="Laplaza J.M."/>
            <person name="Aerts A."/>
            <person name="Salamov A."/>
            <person name="Schmutz J."/>
            <person name="Lindquist E."/>
            <person name="Dehal P."/>
            <person name="Shapiro H."/>
            <person name="Jin Y.S."/>
            <person name="Passoth V."/>
            <person name="Richardson P.M."/>
        </authorList>
    </citation>
    <scope>NUCLEOTIDE SEQUENCE [LARGE SCALE GENOMIC DNA]</scope>
    <source>
        <strain evidence="8">ATCC 58785 / CBS 6054 / NBRC 10063 / NRRL Y-11545</strain>
    </source>
</reference>
<dbReference type="FunCoup" id="A3LZM5">
    <property type="interactions" value="34"/>
</dbReference>
<evidence type="ECO:0000256" key="1">
    <source>
        <dbReference type="ARBA" id="ARBA00004141"/>
    </source>
</evidence>
<evidence type="ECO:0000313" key="7">
    <source>
        <dbReference type="EMBL" id="ABN68367.2"/>
    </source>
</evidence>
<evidence type="ECO:0000313" key="8">
    <source>
        <dbReference type="Proteomes" id="UP000002258"/>
    </source>
</evidence>
<dbReference type="GeneID" id="4840758"/>
<dbReference type="PANTHER" id="PTHR12483:SF73">
    <property type="entry name" value="COPPER TRANSPORT PROTEIN CTR3"/>
    <property type="match status" value="1"/>
</dbReference>
<keyword evidence="8" id="KW-1185">Reference proteome</keyword>
<comment type="similarity">
    <text evidence="2 6">Belongs to the copper transporter (Ctr) (TC 1.A.56) family. SLC31A subfamily.</text>
</comment>
<dbReference type="GO" id="GO:0005886">
    <property type="term" value="C:plasma membrane"/>
    <property type="evidence" value="ECO:0007669"/>
    <property type="project" value="EnsemblFungi"/>
</dbReference>
<feature type="transmembrane region" description="Helical" evidence="6">
    <location>
        <begin position="127"/>
        <end position="152"/>
    </location>
</feature>
<feature type="transmembrane region" description="Helical" evidence="6">
    <location>
        <begin position="33"/>
        <end position="52"/>
    </location>
</feature>
<dbReference type="InterPro" id="IPR007274">
    <property type="entry name" value="Cop_transporter"/>
</dbReference>
<proteinExistence type="inferred from homology"/>